<organism evidence="3 4">
    <name type="scientific">Botrytis elliptica</name>
    <dbReference type="NCBI Taxonomy" id="278938"/>
    <lineage>
        <taxon>Eukaryota</taxon>
        <taxon>Fungi</taxon>
        <taxon>Dikarya</taxon>
        <taxon>Ascomycota</taxon>
        <taxon>Pezizomycotina</taxon>
        <taxon>Leotiomycetes</taxon>
        <taxon>Helotiales</taxon>
        <taxon>Sclerotiniaceae</taxon>
        <taxon>Botrytis</taxon>
    </lineage>
</organism>
<evidence type="ECO:0000256" key="1">
    <source>
        <dbReference type="ARBA" id="ARBA00005043"/>
    </source>
</evidence>
<comment type="pathway">
    <text evidence="1">tRNA modification; 5-methoxycarbonylmethyl-2-thiouridine-tRNA biosynthesis.</text>
</comment>
<dbReference type="GO" id="GO:0002098">
    <property type="term" value="P:tRNA wobble uridine modification"/>
    <property type="evidence" value="ECO:0007669"/>
    <property type="project" value="InterPro"/>
</dbReference>
<keyword evidence="4" id="KW-1185">Reference proteome</keyword>
<dbReference type="GO" id="GO:0033588">
    <property type="term" value="C:elongator holoenzyme complex"/>
    <property type="evidence" value="ECO:0007669"/>
    <property type="project" value="InterPro"/>
</dbReference>
<dbReference type="STRING" id="278938.A0A4Z1JE39"/>
<dbReference type="OrthoDB" id="9995306at2759"/>
<comment type="caution">
    <text evidence="3">The sequence shown here is derived from an EMBL/GenBank/DDBJ whole genome shotgun (WGS) entry which is preliminary data.</text>
</comment>
<evidence type="ECO:0000256" key="2">
    <source>
        <dbReference type="ARBA" id="ARBA00008837"/>
    </source>
</evidence>
<dbReference type="InterPro" id="IPR018627">
    <property type="entry name" value="ELP6"/>
</dbReference>
<accession>A0A4Z1JE39</accession>
<dbReference type="Pfam" id="PF09807">
    <property type="entry name" value="ELP6"/>
    <property type="match status" value="1"/>
</dbReference>
<dbReference type="InterPro" id="IPR027417">
    <property type="entry name" value="P-loop_NTPase"/>
</dbReference>
<sequence length="286" mass="30470">MSTTTRSIPPLLTPYLSLPSESSLILLTGVLGAGTNWLLLRYLSSIFSSGAEKNGSGDVDTEGEGEVKVVFLSFMRDMGFWREGARKINLDLDKLTQQSRFLFLDGLSSLHLPQTQPPTPGAGTPLKSPLLPSLSQLLTKAITTLSSPSPPTKIILILDSPDFLIASTPTPETTTQELSSLLLSLRSLPSIHSTILTLSIDTPLLSSQPQTPLATNTSALTTTLAHEADLILSTRLLDTGAARDVSGVLRITAGGNPSEGKEGVEEKELLYFVGGDGSVRVFERGQ</sequence>
<comment type="similarity">
    <text evidence="2">Belongs to the ELP6 family.</text>
</comment>
<reference evidence="3 4" key="1">
    <citation type="submission" date="2017-12" db="EMBL/GenBank/DDBJ databases">
        <title>Comparative genomics of Botrytis spp.</title>
        <authorList>
            <person name="Valero-Jimenez C.A."/>
            <person name="Tapia P."/>
            <person name="Veloso J."/>
            <person name="Silva-Moreno E."/>
            <person name="Staats M."/>
            <person name="Valdes J.H."/>
            <person name="Van Kan J.A.L."/>
        </authorList>
    </citation>
    <scope>NUCLEOTIDE SEQUENCE [LARGE SCALE GENOMIC DNA]</scope>
    <source>
        <strain evidence="3 4">Be9601</strain>
    </source>
</reference>
<dbReference type="AlphaFoldDB" id="A0A4Z1JE39"/>
<name>A0A4Z1JE39_9HELO</name>
<dbReference type="UniPathway" id="UPA00988"/>
<dbReference type="EMBL" id="PQXM01000527">
    <property type="protein sequence ID" value="TGO71796.1"/>
    <property type="molecule type" value="Genomic_DNA"/>
</dbReference>
<evidence type="ECO:0000313" key="3">
    <source>
        <dbReference type="EMBL" id="TGO71796.1"/>
    </source>
</evidence>
<dbReference type="PANTHER" id="PTHR16184">
    <property type="entry name" value="ELONGATOR COMPLEX PROTEIN 6"/>
    <property type="match status" value="1"/>
</dbReference>
<dbReference type="PANTHER" id="PTHR16184:SF6">
    <property type="entry name" value="ELONGATOR COMPLEX PROTEIN 6"/>
    <property type="match status" value="1"/>
</dbReference>
<dbReference type="Proteomes" id="UP000297229">
    <property type="component" value="Unassembled WGS sequence"/>
</dbReference>
<dbReference type="CDD" id="cd19495">
    <property type="entry name" value="Elp6"/>
    <property type="match status" value="1"/>
</dbReference>
<protein>
    <recommendedName>
        <fullName evidence="5">Elongator complex protein 6</fullName>
    </recommendedName>
</protein>
<gene>
    <name evidence="3" type="ORF">BELL_0529g00070</name>
</gene>
<proteinExistence type="inferred from homology"/>
<evidence type="ECO:0000313" key="4">
    <source>
        <dbReference type="Proteomes" id="UP000297229"/>
    </source>
</evidence>
<dbReference type="Gene3D" id="3.40.50.300">
    <property type="entry name" value="P-loop containing nucleotide triphosphate hydrolases"/>
    <property type="match status" value="1"/>
</dbReference>
<evidence type="ECO:0008006" key="5">
    <source>
        <dbReference type="Google" id="ProtNLM"/>
    </source>
</evidence>